<keyword evidence="3 8" id="KW-1134">Transmembrane beta strand</keyword>
<evidence type="ECO:0000313" key="14">
    <source>
        <dbReference type="Proteomes" id="UP000001880"/>
    </source>
</evidence>
<comment type="subcellular location">
    <subcellularLocation>
        <location evidence="1 8">Cell outer membrane</location>
        <topology evidence="1 8">Multi-pass membrane protein</topology>
    </subcellularLocation>
</comment>
<sequence length="918" mass="98275">MRRYPVNKRYVSAAALVAAALMASPAIAQTTLEQSVPEPPPAPVTQGSITGTVVSETTGIPLSGAQVTIPDTQFGVFADENGQFTITGVPAGTYTVSVSLGGYLETTAQVSVSAGGTADAMFTMPDDPSSGEVIVIVGSRTQRTITESPVPIDVISADAIEESGHSEANQILASVAPSYNATHQTIADGSDHVNPAALRGLGPGQVLVLINGKRRHASALMHVNGTYGRGTVGVDLNAIPTSAIERIEILRDGASAQYGSDAIAGVINIVLKDYKELLTAQARSGITAYGDGFEIKLGANYGIRLGEDGVLNISGEFLQRNPTDRSGPWEGSFYPGVDGYDETTDALAEQGLSREDVSMDIGQSRATVGSLMLNAELPMGEGEVYAFGGATYRDGKAAGFYRRPEQSDRSVPEVYPNGFLPEIHTDILDWSAAAGYRHDFGTWNLDASVNHGGNFFLYTIENSINASIGPTSPTDVYAGGPLFNQTTVNVDAVTELPVAGIEKLGLAAGAEYRLDNYRLFAGKAASWKCGRFAPEKACGIQVFPGFQPDNEVDVYRYSGGGYLGLESQLHEQFFVDVAGRFEAFEDFGPTVNGKVAARWNMKDNMAMRGAVSTGYRAPALHQIYYNTIGTQFVANPVTGDLEPKQVLTAKNTSNIARAFGIPELEEETSINVSAGIAARPRDDVSITIDAYRIAIDDRIVLTSRFADTDASIGDQVRMLLPDEVSQVQFFTNAVDTVTRGIDVVADHTRVVGEGTLGLTLSGSFTLTKVEDVNVPQGVADRFGDGNIESVRTIIFNREEQNRLENVVPHAKATAAARYRLGPLTTSLRANYYGGVSFRSTNASLDEYFGPKVIFDLDVGYNLGNGIKVSAGAQNLLNTMPDEHALDANRFNEQFIYSRGISQFGMNGGFYYLQLQYLM</sequence>
<evidence type="ECO:0000256" key="4">
    <source>
        <dbReference type="ARBA" id="ARBA00022692"/>
    </source>
</evidence>
<evidence type="ECO:0000256" key="10">
    <source>
        <dbReference type="SAM" id="SignalP"/>
    </source>
</evidence>
<dbReference type="PANTHER" id="PTHR47234">
    <property type="match status" value="1"/>
</dbReference>
<reference evidence="13 14" key="1">
    <citation type="journal article" date="2010" name="Stand. Genomic Sci.">
        <title>Complete genome sequence of Haliangium ochraceum type strain (SMP-2).</title>
        <authorList>
            <consortium name="US DOE Joint Genome Institute (JGI-PGF)"/>
            <person name="Ivanova N."/>
            <person name="Daum C."/>
            <person name="Lang E."/>
            <person name="Abt B."/>
            <person name="Kopitz M."/>
            <person name="Saunders E."/>
            <person name="Lapidus A."/>
            <person name="Lucas S."/>
            <person name="Glavina Del Rio T."/>
            <person name="Nolan M."/>
            <person name="Tice H."/>
            <person name="Copeland A."/>
            <person name="Cheng J.F."/>
            <person name="Chen F."/>
            <person name="Bruce D."/>
            <person name="Goodwin L."/>
            <person name="Pitluck S."/>
            <person name="Mavromatis K."/>
            <person name="Pati A."/>
            <person name="Mikhailova N."/>
            <person name="Chen A."/>
            <person name="Palaniappan K."/>
            <person name="Land M."/>
            <person name="Hauser L."/>
            <person name="Chang Y.J."/>
            <person name="Jeffries C.D."/>
            <person name="Detter J.C."/>
            <person name="Brettin T."/>
            <person name="Rohde M."/>
            <person name="Goker M."/>
            <person name="Bristow J."/>
            <person name="Markowitz V."/>
            <person name="Eisen J.A."/>
            <person name="Hugenholtz P."/>
            <person name="Kyrpides N.C."/>
            <person name="Klenk H.P."/>
        </authorList>
    </citation>
    <scope>NUCLEOTIDE SEQUENCE [LARGE SCALE GENOMIC DNA]</scope>
    <source>
        <strain evidence="14">DSM 14365 / CIP 107738 / JCM 11303 / AJ 13395 / SMP-2</strain>
    </source>
</reference>
<dbReference type="SUPFAM" id="SSF56935">
    <property type="entry name" value="Porins"/>
    <property type="match status" value="1"/>
</dbReference>
<keyword evidence="13" id="KW-0675">Receptor</keyword>
<dbReference type="PROSITE" id="PS52016">
    <property type="entry name" value="TONB_DEPENDENT_REC_3"/>
    <property type="match status" value="1"/>
</dbReference>
<keyword evidence="4 8" id="KW-0812">Transmembrane</keyword>
<dbReference type="GO" id="GO:0009279">
    <property type="term" value="C:cell outer membrane"/>
    <property type="evidence" value="ECO:0007669"/>
    <property type="project" value="UniProtKB-SubCell"/>
</dbReference>
<keyword evidence="10" id="KW-0732">Signal</keyword>
<feature type="signal peptide" evidence="10">
    <location>
        <begin position="1"/>
        <end position="28"/>
    </location>
</feature>
<dbReference type="InterPro" id="IPR037066">
    <property type="entry name" value="Plug_dom_sf"/>
</dbReference>
<accession>D0LGP8</accession>
<dbReference type="InterPro" id="IPR039426">
    <property type="entry name" value="TonB-dep_rcpt-like"/>
</dbReference>
<dbReference type="InterPro" id="IPR013784">
    <property type="entry name" value="Carb-bd-like_fold"/>
</dbReference>
<dbReference type="PANTHER" id="PTHR47234:SF3">
    <property type="entry name" value="SECRETIN_TONB SHORT N-TERMINAL DOMAIN-CONTAINING PROTEIN"/>
    <property type="match status" value="1"/>
</dbReference>
<evidence type="ECO:0000259" key="11">
    <source>
        <dbReference type="Pfam" id="PF00593"/>
    </source>
</evidence>
<evidence type="ECO:0000256" key="9">
    <source>
        <dbReference type="RuleBase" id="RU003357"/>
    </source>
</evidence>
<dbReference type="InterPro" id="IPR036942">
    <property type="entry name" value="Beta-barrel_TonB_sf"/>
</dbReference>
<gene>
    <name evidence="13" type="ordered locus">Hoch_0153</name>
</gene>
<dbReference type="Gene3D" id="2.60.40.1120">
    <property type="entry name" value="Carboxypeptidase-like, regulatory domain"/>
    <property type="match status" value="1"/>
</dbReference>
<dbReference type="eggNOG" id="COG4771">
    <property type="taxonomic scope" value="Bacteria"/>
</dbReference>
<dbReference type="AlphaFoldDB" id="D0LGP8"/>
<evidence type="ECO:0000256" key="3">
    <source>
        <dbReference type="ARBA" id="ARBA00022452"/>
    </source>
</evidence>
<evidence type="ECO:0000256" key="2">
    <source>
        <dbReference type="ARBA" id="ARBA00022448"/>
    </source>
</evidence>
<dbReference type="HOGENOM" id="CLU_010745_1_1_7"/>
<dbReference type="SUPFAM" id="SSF49452">
    <property type="entry name" value="Starch-binding domain-like"/>
    <property type="match status" value="1"/>
</dbReference>
<dbReference type="Pfam" id="PF13620">
    <property type="entry name" value="CarboxypepD_reg"/>
    <property type="match status" value="1"/>
</dbReference>
<dbReference type="GO" id="GO:0030246">
    <property type="term" value="F:carbohydrate binding"/>
    <property type="evidence" value="ECO:0007669"/>
    <property type="project" value="InterPro"/>
</dbReference>
<proteinExistence type="inferred from homology"/>
<comment type="similarity">
    <text evidence="8 9">Belongs to the TonB-dependent receptor family.</text>
</comment>
<evidence type="ECO:0000256" key="5">
    <source>
        <dbReference type="ARBA" id="ARBA00023077"/>
    </source>
</evidence>
<protein>
    <submittedName>
        <fullName evidence="13">TonB-dependent receptor plug</fullName>
    </submittedName>
</protein>
<keyword evidence="5 9" id="KW-0798">TonB box</keyword>
<dbReference type="Proteomes" id="UP000001880">
    <property type="component" value="Chromosome"/>
</dbReference>
<keyword evidence="6 8" id="KW-0472">Membrane</keyword>
<keyword evidence="7 8" id="KW-0998">Cell outer membrane</keyword>
<feature type="domain" description="TonB-dependent receptor-like beta-barrel" evidence="11">
    <location>
        <begin position="391"/>
        <end position="875"/>
    </location>
</feature>
<dbReference type="Gene3D" id="2.170.130.10">
    <property type="entry name" value="TonB-dependent receptor, plug domain"/>
    <property type="match status" value="1"/>
</dbReference>
<dbReference type="EMBL" id="CP001804">
    <property type="protein sequence ID" value="ACY12794.1"/>
    <property type="molecule type" value="Genomic_DNA"/>
</dbReference>
<evidence type="ECO:0000259" key="12">
    <source>
        <dbReference type="Pfam" id="PF07715"/>
    </source>
</evidence>
<dbReference type="STRING" id="502025.Hoch_0153"/>
<evidence type="ECO:0000256" key="8">
    <source>
        <dbReference type="PROSITE-ProRule" id="PRU01360"/>
    </source>
</evidence>
<evidence type="ECO:0000256" key="6">
    <source>
        <dbReference type="ARBA" id="ARBA00023136"/>
    </source>
</evidence>
<dbReference type="Pfam" id="PF07715">
    <property type="entry name" value="Plug"/>
    <property type="match status" value="1"/>
</dbReference>
<feature type="chain" id="PRO_5003010580" evidence="10">
    <location>
        <begin position="29"/>
        <end position="918"/>
    </location>
</feature>
<organism evidence="13 14">
    <name type="scientific">Haliangium ochraceum (strain DSM 14365 / JCM 11303 / SMP-2)</name>
    <dbReference type="NCBI Taxonomy" id="502025"/>
    <lineage>
        <taxon>Bacteria</taxon>
        <taxon>Pseudomonadati</taxon>
        <taxon>Myxococcota</taxon>
        <taxon>Polyangia</taxon>
        <taxon>Haliangiales</taxon>
        <taxon>Kofleriaceae</taxon>
        <taxon>Haliangium</taxon>
    </lineage>
</organism>
<dbReference type="InterPro" id="IPR012910">
    <property type="entry name" value="Plug_dom"/>
</dbReference>
<evidence type="ECO:0000256" key="7">
    <source>
        <dbReference type="ARBA" id="ARBA00023237"/>
    </source>
</evidence>
<dbReference type="KEGG" id="hoh:Hoch_0153"/>
<name>D0LGP8_HALO1</name>
<dbReference type="Gene3D" id="2.40.170.20">
    <property type="entry name" value="TonB-dependent receptor, beta-barrel domain"/>
    <property type="match status" value="1"/>
</dbReference>
<keyword evidence="14" id="KW-1185">Reference proteome</keyword>
<feature type="domain" description="TonB-dependent receptor plug" evidence="12">
    <location>
        <begin position="146"/>
        <end position="266"/>
    </location>
</feature>
<keyword evidence="2 8" id="KW-0813">Transport</keyword>
<evidence type="ECO:0000313" key="13">
    <source>
        <dbReference type="EMBL" id="ACY12794.1"/>
    </source>
</evidence>
<dbReference type="InterPro" id="IPR000531">
    <property type="entry name" value="Beta-barrel_TonB"/>
</dbReference>
<evidence type="ECO:0000256" key="1">
    <source>
        <dbReference type="ARBA" id="ARBA00004571"/>
    </source>
</evidence>
<dbReference type="Pfam" id="PF00593">
    <property type="entry name" value="TonB_dep_Rec_b-barrel"/>
    <property type="match status" value="1"/>
</dbReference>